<comment type="caution">
    <text evidence="1">The sequence shown here is derived from an EMBL/GenBank/DDBJ whole genome shotgun (WGS) entry which is preliminary data.</text>
</comment>
<gene>
    <name evidence="1" type="ORF">ACFSJC_15705</name>
</gene>
<evidence type="ECO:0000313" key="2">
    <source>
        <dbReference type="Proteomes" id="UP001597337"/>
    </source>
</evidence>
<dbReference type="RefSeq" id="WP_386028053.1">
    <property type="nucleotide sequence ID" value="NZ_JBHUHX010000047.1"/>
</dbReference>
<evidence type="ECO:0000313" key="1">
    <source>
        <dbReference type="EMBL" id="MFD2113295.1"/>
    </source>
</evidence>
<keyword evidence="2" id="KW-1185">Reference proteome</keyword>
<accession>A0ABW4YCC8</accession>
<proteinExistence type="predicted"/>
<organism evidence="1 2">
    <name type="scientific">Thiorhodococcus fuscus</name>
    <dbReference type="NCBI Taxonomy" id="527200"/>
    <lineage>
        <taxon>Bacteria</taxon>
        <taxon>Pseudomonadati</taxon>
        <taxon>Pseudomonadota</taxon>
        <taxon>Gammaproteobacteria</taxon>
        <taxon>Chromatiales</taxon>
        <taxon>Chromatiaceae</taxon>
        <taxon>Thiorhodococcus</taxon>
    </lineage>
</organism>
<dbReference type="Proteomes" id="UP001597337">
    <property type="component" value="Unassembled WGS sequence"/>
</dbReference>
<sequence length="187" mass="21184">MLLDTYQQQERFWLTTLFGPTTKSDLQAFRGEFTILEGELKAVAGKRTPPRALLKQAILLATADKLLMVAGSFESVDELSEFISLFKGDLDPSCVPVFFIENLAESCQIEVEGNRYVLVQYREGVVWNEVSEFFYIDKHDLKGLSSEDKVLKLYEAGKDYKPSFPVKTLEEVLATKTDAKREVWGAV</sequence>
<reference evidence="2" key="1">
    <citation type="journal article" date="2019" name="Int. J. Syst. Evol. Microbiol.">
        <title>The Global Catalogue of Microorganisms (GCM) 10K type strain sequencing project: providing services to taxonomists for standard genome sequencing and annotation.</title>
        <authorList>
            <consortium name="The Broad Institute Genomics Platform"/>
            <consortium name="The Broad Institute Genome Sequencing Center for Infectious Disease"/>
            <person name="Wu L."/>
            <person name="Ma J."/>
        </authorList>
    </citation>
    <scope>NUCLEOTIDE SEQUENCE [LARGE SCALE GENOMIC DNA]</scope>
    <source>
        <strain evidence="2">KACC 12597</strain>
    </source>
</reference>
<dbReference type="EMBL" id="JBHUHX010000047">
    <property type="protein sequence ID" value="MFD2113295.1"/>
    <property type="molecule type" value="Genomic_DNA"/>
</dbReference>
<protein>
    <submittedName>
        <fullName evidence="1">Uncharacterized protein</fullName>
    </submittedName>
</protein>
<name>A0ABW4YCC8_9GAMM</name>